<evidence type="ECO:0000313" key="2">
    <source>
        <dbReference type="Proteomes" id="UP000093069"/>
    </source>
</evidence>
<protein>
    <submittedName>
        <fullName evidence="1">Uncharacterized protein</fullName>
    </submittedName>
</protein>
<sequence length="37" mass="4230">MGSHDTSREHLTSSLDYWRVDYEAYGVKASIKDILNA</sequence>
<gene>
    <name evidence="1" type="ORF">CHITON_0873</name>
</gene>
<dbReference type="KEGG" id="tch:CHITON_0873"/>
<evidence type="ECO:0000313" key="1">
    <source>
        <dbReference type="EMBL" id="CUX77652.1"/>
    </source>
</evidence>
<dbReference type="Proteomes" id="UP000093069">
    <property type="component" value="Chromosome I"/>
</dbReference>
<name>A0A160VS29_9EURY</name>
<dbReference type="EMBL" id="LN999010">
    <property type="protein sequence ID" value="CUX77652.1"/>
    <property type="molecule type" value="Genomic_DNA"/>
</dbReference>
<dbReference type="AlphaFoldDB" id="A0A160VS29"/>
<organism evidence="1 2">
    <name type="scientific">Thermococcus chitonophagus</name>
    <dbReference type="NCBI Taxonomy" id="54262"/>
    <lineage>
        <taxon>Archaea</taxon>
        <taxon>Methanobacteriati</taxon>
        <taxon>Methanobacteriota</taxon>
        <taxon>Thermococci</taxon>
        <taxon>Thermococcales</taxon>
        <taxon>Thermococcaceae</taxon>
        <taxon>Thermococcus</taxon>
    </lineage>
</organism>
<accession>A0A160VS29</accession>
<reference evidence="2" key="1">
    <citation type="submission" date="2016-01" db="EMBL/GenBank/DDBJ databases">
        <authorList>
            <person name="Vorgias C.E."/>
        </authorList>
    </citation>
    <scope>NUCLEOTIDE SEQUENCE [LARGE SCALE GENOMIC DNA]</scope>
</reference>
<proteinExistence type="predicted"/>